<evidence type="ECO:0000313" key="2">
    <source>
        <dbReference type="EMBL" id="KZP34524.1"/>
    </source>
</evidence>
<reference evidence="2 3" key="1">
    <citation type="journal article" date="2016" name="Mol. Biol. Evol.">
        <title>Comparative Genomics of Early-Diverging Mushroom-Forming Fungi Provides Insights into the Origins of Lignocellulose Decay Capabilities.</title>
        <authorList>
            <person name="Nagy L.G."/>
            <person name="Riley R."/>
            <person name="Tritt A."/>
            <person name="Adam C."/>
            <person name="Daum C."/>
            <person name="Floudas D."/>
            <person name="Sun H."/>
            <person name="Yadav J.S."/>
            <person name="Pangilinan J."/>
            <person name="Larsson K.H."/>
            <person name="Matsuura K."/>
            <person name="Barry K."/>
            <person name="Labutti K."/>
            <person name="Kuo R."/>
            <person name="Ohm R.A."/>
            <person name="Bhattacharya S.S."/>
            <person name="Shirouzu T."/>
            <person name="Yoshinaga Y."/>
            <person name="Martin F.M."/>
            <person name="Grigoriev I.V."/>
            <person name="Hibbett D.S."/>
        </authorList>
    </citation>
    <scope>NUCLEOTIDE SEQUENCE [LARGE SCALE GENOMIC DNA]</scope>
    <source>
        <strain evidence="2 3">CBS 109695</strain>
    </source>
</reference>
<proteinExistence type="predicted"/>
<protein>
    <submittedName>
        <fullName evidence="2">Uncharacterized protein</fullName>
    </submittedName>
</protein>
<name>A0A166X8F7_9AGAM</name>
<dbReference type="AlphaFoldDB" id="A0A166X8F7"/>
<sequence length="143" mass="15300">MLLLFPAPPPDPSARALVYEQFRSTSASGRPQRSISDSRQAKRQACAALAAQHLCAQPSSPVSPRPRPAAISRPRPLRPAAPRPLTPSGSSARLVPYSPASYARHATHGGARSPVLWDPRLCSSTRGRRPAVSAGSRHALPRF</sequence>
<dbReference type="EMBL" id="KV417480">
    <property type="protein sequence ID" value="KZP34524.1"/>
    <property type="molecule type" value="Genomic_DNA"/>
</dbReference>
<feature type="compositionally biased region" description="Polar residues" evidence="1">
    <location>
        <begin position="23"/>
        <end position="38"/>
    </location>
</feature>
<organism evidence="2 3">
    <name type="scientific">Athelia psychrophila</name>
    <dbReference type="NCBI Taxonomy" id="1759441"/>
    <lineage>
        <taxon>Eukaryota</taxon>
        <taxon>Fungi</taxon>
        <taxon>Dikarya</taxon>
        <taxon>Basidiomycota</taxon>
        <taxon>Agaricomycotina</taxon>
        <taxon>Agaricomycetes</taxon>
        <taxon>Agaricomycetidae</taxon>
        <taxon>Atheliales</taxon>
        <taxon>Atheliaceae</taxon>
        <taxon>Athelia</taxon>
    </lineage>
</organism>
<feature type="compositionally biased region" description="Low complexity" evidence="1">
    <location>
        <begin position="43"/>
        <end position="60"/>
    </location>
</feature>
<gene>
    <name evidence="2" type="ORF">FIBSPDRAFT_846654</name>
</gene>
<keyword evidence="3" id="KW-1185">Reference proteome</keyword>
<feature type="region of interest" description="Disordered" evidence="1">
    <location>
        <begin position="23"/>
        <end position="94"/>
    </location>
</feature>
<dbReference type="Proteomes" id="UP000076532">
    <property type="component" value="Unassembled WGS sequence"/>
</dbReference>
<feature type="region of interest" description="Disordered" evidence="1">
    <location>
        <begin position="122"/>
        <end position="143"/>
    </location>
</feature>
<accession>A0A166X8F7</accession>
<evidence type="ECO:0000256" key="1">
    <source>
        <dbReference type="SAM" id="MobiDB-lite"/>
    </source>
</evidence>
<evidence type="ECO:0000313" key="3">
    <source>
        <dbReference type="Proteomes" id="UP000076532"/>
    </source>
</evidence>